<name>A0AAD3P3S4_NEPGR</name>
<gene>
    <name evidence="1" type="ORF">Nepgr_002394</name>
</gene>
<comment type="caution">
    <text evidence="1">The sequence shown here is derived from an EMBL/GenBank/DDBJ whole genome shotgun (WGS) entry which is preliminary data.</text>
</comment>
<evidence type="ECO:0000313" key="2">
    <source>
        <dbReference type="Proteomes" id="UP001279734"/>
    </source>
</evidence>
<evidence type="ECO:0000313" key="1">
    <source>
        <dbReference type="EMBL" id="GMH00555.1"/>
    </source>
</evidence>
<dbReference type="AlphaFoldDB" id="A0AAD3P3S4"/>
<dbReference type="EMBL" id="BSYO01000002">
    <property type="protein sequence ID" value="GMH00555.1"/>
    <property type="molecule type" value="Genomic_DNA"/>
</dbReference>
<dbReference type="Proteomes" id="UP001279734">
    <property type="component" value="Unassembled WGS sequence"/>
</dbReference>
<organism evidence="1 2">
    <name type="scientific">Nepenthes gracilis</name>
    <name type="common">Slender pitcher plant</name>
    <dbReference type="NCBI Taxonomy" id="150966"/>
    <lineage>
        <taxon>Eukaryota</taxon>
        <taxon>Viridiplantae</taxon>
        <taxon>Streptophyta</taxon>
        <taxon>Embryophyta</taxon>
        <taxon>Tracheophyta</taxon>
        <taxon>Spermatophyta</taxon>
        <taxon>Magnoliopsida</taxon>
        <taxon>eudicotyledons</taxon>
        <taxon>Gunneridae</taxon>
        <taxon>Pentapetalae</taxon>
        <taxon>Caryophyllales</taxon>
        <taxon>Nepenthaceae</taxon>
        <taxon>Nepenthes</taxon>
    </lineage>
</organism>
<proteinExistence type="predicted"/>
<accession>A0AAD3P3S4</accession>
<keyword evidence="2" id="KW-1185">Reference proteome</keyword>
<reference evidence="1" key="1">
    <citation type="submission" date="2023-05" db="EMBL/GenBank/DDBJ databases">
        <title>Nepenthes gracilis genome sequencing.</title>
        <authorList>
            <person name="Fukushima K."/>
        </authorList>
    </citation>
    <scope>NUCLEOTIDE SEQUENCE</scope>
    <source>
        <strain evidence="1">SING2019-196</strain>
    </source>
</reference>
<protein>
    <submittedName>
        <fullName evidence="1">Uncharacterized protein</fullName>
    </submittedName>
</protein>
<sequence>MNCNCSKFLGGIGVIILWRKLGCSWLFTSDSKEEFPQIVEISAEAKWSGYFTSVMVHSFYVVRFSKSRELLLLINMF</sequence>